<dbReference type="Proteomes" id="UP000471298">
    <property type="component" value="Unassembled WGS sequence"/>
</dbReference>
<keyword evidence="2" id="KW-0812">Transmembrane</keyword>
<evidence type="ECO:0000313" key="3">
    <source>
        <dbReference type="EMBL" id="MPV87018.1"/>
    </source>
</evidence>
<gene>
    <name evidence="3" type="ORF">GCU85_09805</name>
</gene>
<evidence type="ECO:0000313" key="4">
    <source>
        <dbReference type="Proteomes" id="UP000471298"/>
    </source>
</evidence>
<name>A0A6N7F2J2_9GAMM</name>
<comment type="caution">
    <text evidence="3">The sequence shown here is derived from an EMBL/GenBank/DDBJ whole genome shotgun (WGS) entry which is preliminary data.</text>
</comment>
<dbReference type="AlphaFoldDB" id="A0A6N7F2J2"/>
<dbReference type="InParanoid" id="A0A6N7F2J2"/>
<reference evidence="3 4" key="1">
    <citation type="submission" date="2019-10" db="EMBL/GenBank/DDBJ databases">
        <title>Cardiobacteriales fam. a chemoheterotrophic member of the order Cardiobacteriales, and proposal of Cardiobacteriales fam. nov.</title>
        <authorList>
            <person name="Wang C."/>
        </authorList>
    </citation>
    <scope>NUCLEOTIDE SEQUENCE [LARGE SCALE GENOMIC DNA]</scope>
    <source>
        <strain evidence="3 4">ML27</strain>
    </source>
</reference>
<dbReference type="Pfam" id="PF07676">
    <property type="entry name" value="PD40"/>
    <property type="match status" value="6"/>
</dbReference>
<organism evidence="3 4">
    <name type="scientific">Ostreibacterium oceani</name>
    <dbReference type="NCBI Taxonomy" id="2654998"/>
    <lineage>
        <taxon>Bacteria</taxon>
        <taxon>Pseudomonadati</taxon>
        <taxon>Pseudomonadota</taxon>
        <taxon>Gammaproteobacteria</taxon>
        <taxon>Cardiobacteriales</taxon>
        <taxon>Ostreibacteriaceae</taxon>
        <taxon>Ostreibacterium</taxon>
    </lineage>
</organism>
<feature type="transmembrane region" description="Helical" evidence="2">
    <location>
        <begin position="423"/>
        <end position="444"/>
    </location>
</feature>
<dbReference type="InterPro" id="IPR011042">
    <property type="entry name" value="6-blade_b-propeller_TolB-like"/>
</dbReference>
<comment type="similarity">
    <text evidence="1">Belongs to the TolB family.</text>
</comment>
<dbReference type="PANTHER" id="PTHR36842">
    <property type="entry name" value="PROTEIN TOLB HOMOLOG"/>
    <property type="match status" value="1"/>
</dbReference>
<keyword evidence="4" id="KW-1185">Reference proteome</keyword>
<sequence length="451" mass="46697">MLALVTGTQAIERVSVDSLGTEGDRDSFSSSISADGRYVAFQSFATNLVAGDTNGTTDIFVHDTQTGATTRVSVDSLGTEGDSFSTIPSISADGRYVAFNSRATNLVAGDTNGTLDVFVHDTQTGNTTRVSVDSSGVEADGYSSDPSISADGRYVAFTSTATNLVAGDANGNTDIFVHDTQTGDTTRVSVDSVGTEGDGLSQSPSISADGRYVAFTSNATNLVTGDTNGTDDIFVHDTQTGATTRVSVDSLGTEGDSFSTIPSISADGRYVAFQSFATNLIAGDTNGYDDIFVHDTQTGVTTRVSVDSSGVEGNSHSYSPSISADGRYVAFESYATNLAAGDTNGIADVFVHDTQTGVTTRVSVDSSGVEGDNDSLNPSISADGRYVAFDSVATNLVAGDTNNNLDVFFTATNLAVASTTENIPSTSVMGLLSLMTGVVAFGLIRRRKFIK</sequence>
<evidence type="ECO:0000256" key="1">
    <source>
        <dbReference type="ARBA" id="ARBA00009820"/>
    </source>
</evidence>
<dbReference type="Gene3D" id="2.120.10.30">
    <property type="entry name" value="TolB, C-terminal domain"/>
    <property type="match status" value="3"/>
</dbReference>
<accession>A0A6N7F2J2</accession>
<dbReference type="SUPFAM" id="SSF82171">
    <property type="entry name" value="DPP6 N-terminal domain-like"/>
    <property type="match status" value="1"/>
</dbReference>
<dbReference type="EMBL" id="WHNW01000020">
    <property type="protein sequence ID" value="MPV87018.1"/>
    <property type="molecule type" value="Genomic_DNA"/>
</dbReference>
<protein>
    <recommendedName>
        <fullName evidence="5">WD40 repeat protein</fullName>
    </recommendedName>
</protein>
<evidence type="ECO:0000256" key="2">
    <source>
        <dbReference type="SAM" id="Phobius"/>
    </source>
</evidence>
<keyword evidence="2" id="KW-0472">Membrane</keyword>
<dbReference type="FunCoup" id="A0A6N7F2J2">
    <property type="interactions" value="69"/>
</dbReference>
<keyword evidence="2" id="KW-1133">Transmembrane helix</keyword>
<dbReference type="InterPro" id="IPR011659">
    <property type="entry name" value="WD40"/>
</dbReference>
<evidence type="ECO:0008006" key="5">
    <source>
        <dbReference type="Google" id="ProtNLM"/>
    </source>
</evidence>
<proteinExistence type="inferred from homology"/>
<dbReference type="PANTHER" id="PTHR36842:SF2">
    <property type="entry name" value="SLR0505 PROTEIN"/>
    <property type="match status" value="1"/>
</dbReference>